<gene>
    <name evidence="3" type="ORF">SPI_09140</name>
</gene>
<feature type="domain" description="Beta-lactamase-related" evidence="2">
    <location>
        <begin position="66"/>
        <end position="412"/>
    </location>
</feature>
<protein>
    <submittedName>
        <fullName evidence="3">Beta-lactamase/transpeptidase-like protein</fullName>
    </submittedName>
</protein>
<dbReference type="InterPro" id="IPR012338">
    <property type="entry name" value="Beta-lactam/transpept-like"/>
</dbReference>
<dbReference type="Gene3D" id="3.40.710.10">
    <property type="entry name" value="DD-peptidase/beta-lactamase superfamily"/>
    <property type="match status" value="1"/>
</dbReference>
<dbReference type="InterPro" id="IPR050491">
    <property type="entry name" value="AmpC-like"/>
</dbReference>
<sequence length="577" mass="62997">MQMPGSRLIMLAAAVVLFASVIVFGRLVYFSTGMAPFAVSLDGAASSYVPALRHRLSQIVPQIQSLREVGGTVGVSVGVSSFGHTVLDHHFGFADADRRVVANSSTRYMLGSLSKAFVAATVAQFVDEGHLSWEDEGVASYVPELAFVDRPELAKQLSLVDILSHRTGLARLDALWLGADGEVLIDKNNTVTVCNHLPLIRPVRSRWLYNNWMYALAGEIIERVSRRPWGHVVAERVLKPLGLSQTSAIASEIPGDSTALPYVVLDDHSAVRSGRTGFASDSAMAPAGGIHSTVGDLLVWGEALLSQLRENTEDDKSPLSSLAMLFSGHSFINSTLASDELYGLGFGKVVTPAQFGKIGFNPGLVGAMPVIGVGAEPQIVFYHNGAITGYNHCLMLVPQLRAVIVVLTNSIAQGDVADWIAQTLLQVVLNDTQPVDLKSYAVQAAAKWRGSYQTIENELQDGRRPDSEEPQQEELVGKYWHTTRALYLVVFQEPGGVLKFNINGRRAQEHTLSHYANDTFAFLPSAEERLRRGLFHYAASAWKLEFKKDTEGHYGEILWNLDSQAPAPEKFVKNDSE</sequence>
<name>A0A167M500_9HYPO</name>
<dbReference type="Pfam" id="PF00144">
    <property type="entry name" value="Beta-lactamase"/>
    <property type="match status" value="1"/>
</dbReference>
<dbReference type="Proteomes" id="UP000076874">
    <property type="component" value="Unassembled WGS sequence"/>
</dbReference>
<accession>A0A167M500</accession>
<dbReference type="PANTHER" id="PTHR46825:SF14">
    <property type="entry name" value="BETA-LACTAMASE-RELATED DOMAIN-CONTAINING PROTEIN"/>
    <property type="match status" value="1"/>
</dbReference>
<dbReference type="InterPro" id="IPR001466">
    <property type="entry name" value="Beta-lactam-related"/>
</dbReference>
<evidence type="ECO:0000259" key="2">
    <source>
        <dbReference type="Pfam" id="PF00144"/>
    </source>
</evidence>
<dbReference type="PANTHER" id="PTHR46825">
    <property type="entry name" value="D-ALANYL-D-ALANINE-CARBOXYPEPTIDASE/ENDOPEPTIDASE AMPH"/>
    <property type="match status" value="1"/>
</dbReference>
<evidence type="ECO:0000313" key="4">
    <source>
        <dbReference type="Proteomes" id="UP000076874"/>
    </source>
</evidence>
<dbReference type="EMBL" id="AZHD01000026">
    <property type="protein sequence ID" value="OAA53933.1"/>
    <property type="molecule type" value="Genomic_DNA"/>
</dbReference>
<keyword evidence="4" id="KW-1185">Reference proteome</keyword>
<organism evidence="3 4">
    <name type="scientific">Niveomyces insectorum RCEF 264</name>
    <dbReference type="NCBI Taxonomy" id="1081102"/>
    <lineage>
        <taxon>Eukaryota</taxon>
        <taxon>Fungi</taxon>
        <taxon>Dikarya</taxon>
        <taxon>Ascomycota</taxon>
        <taxon>Pezizomycotina</taxon>
        <taxon>Sordariomycetes</taxon>
        <taxon>Hypocreomycetidae</taxon>
        <taxon>Hypocreales</taxon>
        <taxon>Cordycipitaceae</taxon>
        <taxon>Niveomyces</taxon>
    </lineage>
</organism>
<evidence type="ECO:0000256" key="1">
    <source>
        <dbReference type="ARBA" id="ARBA00038215"/>
    </source>
</evidence>
<comment type="similarity">
    <text evidence="1">Belongs to the peptidase S12 family.</text>
</comment>
<evidence type="ECO:0000313" key="3">
    <source>
        <dbReference type="EMBL" id="OAA53933.1"/>
    </source>
</evidence>
<comment type="caution">
    <text evidence="3">The sequence shown here is derived from an EMBL/GenBank/DDBJ whole genome shotgun (WGS) entry which is preliminary data.</text>
</comment>
<reference evidence="3 4" key="1">
    <citation type="journal article" date="2016" name="Genome Biol. Evol.">
        <title>Divergent and convergent evolution of fungal pathogenicity.</title>
        <authorList>
            <person name="Shang Y."/>
            <person name="Xiao G."/>
            <person name="Zheng P."/>
            <person name="Cen K."/>
            <person name="Zhan S."/>
            <person name="Wang C."/>
        </authorList>
    </citation>
    <scope>NUCLEOTIDE SEQUENCE [LARGE SCALE GENOMIC DNA]</scope>
    <source>
        <strain evidence="3 4">RCEF 264</strain>
    </source>
</reference>
<dbReference type="AlphaFoldDB" id="A0A167M500"/>
<dbReference type="OrthoDB" id="5946976at2759"/>
<proteinExistence type="inferred from homology"/>
<dbReference type="SUPFAM" id="SSF56601">
    <property type="entry name" value="beta-lactamase/transpeptidase-like"/>
    <property type="match status" value="1"/>
</dbReference>
<dbReference type="STRING" id="1081102.A0A167M500"/>